<reference evidence="2" key="1">
    <citation type="submission" date="2018-01" db="EMBL/GenBank/DDBJ databases">
        <title>An insight into the sialome of Amazonian anophelines.</title>
        <authorList>
            <person name="Ribeiro J.M."/>
            <person name="Scarpassa V."/>
            <person name="Calvo E."/>
        </authorList>
    </citation>
    <scope>NUCLEOTIDE SEQUENCE</scope>
</reference>
<name>A0A2M4D1Q2_ANODA</name>
<accession>A0A2M4D1Q2</accession>
<protein>
    <submittedName>
        <fullName evidence="2">Putative secreted protein</fullName>
    </submittedName>
</protein>
<sequence>MGVVVLVGMVLQKIQGLCTLVPRKILWWMVKTRNLQVIRWRIIGCCGNQHLSVHLVAGIETKRSCAHVQRWRIIL</sequence>
<proteinExistence type="predicted"/>
<keyword evidence="1" id="KW-0732">Signal</keyword>
<evidence type="ECO:0000313" key="2">
    <source>
        <dbReference type="EMBL" id="MBW71514.1"/>
    </source>
</evidence>
<organism evidence="2">
    <name type="scientific">Anopheles darlingi</name>
    <name type="common">Mosquito</name>
    <dbReference type="NCBI Taxonomy" id="43151"/>
    <lineage>
        <taxon>Eukaryota</taxon>
        <taxon>Metazoa</taxon>
        <taxon>Ecdysozoa</taxon>
        <taxon>Arthropoda</taxon>
        <taxon>Hexapoda</taxon>
        <taxon>Insecta</taxon>
        <taxon>Pterygota</taxon>
        <taxon>Neoptera</taxon>
        <taxon>Endopterygota</taxon>
        <taxon>Diptera</taxon>
        <taxon>Nematocera</taxon>
        <taxon>Culicoidea</taxon>
        <taxon>Culicidae</taxon>
        <taxon>Anophelinae</taxon>
        <taxon>Anopheles</taxon>
    </lineage>
</organism>
<evidence type="ECO:0000256" key="1">
    <source>
        <dbReference type="SAM" id="SignalP"/>
    </source>
</evidence>
<dbReference type="EMBL" id="GGFL01007336">
    <property type="protein sequence ID" value="MBW71514.1"/>
    <property type="molecule type" value="Transcribed_RNA"/>
</dbReference>
<feature type="signal peptide" evidence="1">
    <location>
        <begin position="1"/>
        <end position="16"/>
    </location>
</feature>
<feature type="chain" id="PRO_5014908542" evidence="1">
    <location>
        <begin position="17"/>
        <end position="75"/>
    </location>
</feature>
<dbReference type="AlphaFoldDB" id="A0A2M4D1Q2"/>